<dbReference type="SMART" id="SM00212">
    <property type="entry name" value="UBCc"/>
    <property type="match status" value="1"/>
</dbReference>
<dbReference type="OrthoDB" id="5596422at2759"/>
<dbReference type="EMBL" id="JADBJN010000004">
    <property type="protein sequence ID" value="KAG5667967.1"/>
    <property type="molecule type" value="Genomic_DNA"/>
</dbReference>
<evidence type="ECO:0000313" key="2">
    <source>
        <dbReference type="EMBL" id="KAG5667967.1"/>
    </source>
</evidence>
<evidence type="ECO:0000259" key="1">
    <source>
        <dbReference type="PROSITE" id="PS50127"/>
    </source>
</evidence>
<organism evidence="2 3">
    <name type="scientific">Polypedilum vanderplanki</name>
    <name type="common">Sleeping chironomid midge</name>
    <dbReference type="NCBI Taxonomy" id="319348"/>
    <lineage>
        <taxon>Eukaryota</taxon>
        <taxon>Metazoa</taxon>
        <taxon>Ecdysozoa</taxon>
        <taxon>Arthropoda</taxon>
        <taxon>Hexapoda</taxon>
        <taxon>Insecta</taxon>
        <taxon>Pterygota</taxon>
        <taxon>Neoptera</taxon>
        <taxon>Endopterygota</taxon>
        <taxon>Diptera</taxon>
        <taxon>Nematocera</taxon>
        <taxon>Chironomoidea</taxon>
        <taxon>Chironomidae</taxon>
        <taxon>Chironominae</taxon>
        <taxon>Polypedilum</taxon>
        <taxon>Polypedilum</taxon>
    </lineage>
</organism>
<sequence length="231" mass="27127">MPIDANSSDEIIDEVLCTTKTEYRILLELKLISTEFNTGSIYIIPSKSNSLLWNGIYFIRSGPYKDAILRFKIQLETNYPNQKTPPELKLEFPIEHPLISPDTQIFDSSHAFPTWNESEHLYSFLKYFKYAMENFDFCVNLPIEKIINIEIAELYKKDQKEFKEKAKEMIVKSVNQIFIPTGDENIFSYDRNSIEEDEEIHQSILENMKTVADNLPESFSFLFDNRNRSLH</sequence>
<dbReference type="PROSITE" id="PS50127">
    <property type="entry name" value="UBC_2"/>
    <property type="match status" value="1"/>
</dbReference>
<dbReference type="CDD" id="cd23814">
    <property type="entry name" value="UEV_AKTIP"/>
    <property type="match status" value="1"/>
</dbReference>
<protein>
    <recommendedName>
        <fullName evidence="1">UBC core domain-containing protein</fullName>
    </recommendedName>
</protein>
<reference evidence="2" key="1">
    <citation type="submission" date="2021-03" db="EMBL/GenBank/DDBJ databases">
        <title>Chromosome level genome of the anhydrobiotic midge Polypedilum vanderplanki.</title>
        <authorList>
            <person name="Yoshida Y."/>
            <person name="Kikawada T."/>
            <person name="Gusev O."/>
        </authorList>
    </citation>
    <scope>NUCLEOTIDE SEQUENCE</scope>
    <source>
        <strain evidence="2">NIAS01</strain>
        <tissue evidence="2">Whole body or cell culture</tissue>
    </source>
</reference>
<keyword evidence="3" id="KW-1185">Reference proteome</keyword>
<feature type="domain" description="UBC core" evidence="1">
    <location>
        <begin position="20"/>
        <end position="175"/>
    </location>
</feature>
<dbReference type="InterPro" id="IPR016135">
    <property type="entry name" value="UBQ-conjugating_enzyme/RWD"/>
</dbReference>
<dbReference type="AlphaFoldDB" id="A0A9J6BEC3"/>
<comment type="caution">
    <text evidence="2">The sequence shown here is derived from an EMBL/GenBank/DDBJ whole genome shotgun (WGS) entry which is preliminary data.</text>
</comment>
<dbReference type="Pfam" id="PF00179">
    <property type="entry name" value="UQ_con"/>
    <property type="match status" value="1"/>
</dbReference>
<dbReference type="Gene3D" id="3.10.110.10">
    <property type="entry name" value="Ubiquitin Conjugating Enzyme"/>
    <property type="match status" value="1"/>
</dbReference>
<dbReference type="Proteomes" id="UP001107558">
    <property type="component" value="Chromosome 4"/>
</dbReference>
<dbReference type="InterPro" id="IPR000608">
    <property type="entry name" value="UBC"/>
</dbReference>
<name>A0A9J6BEC3_POLVA</name>
<accession>A0A9J6BEC3</accession>
<proteinExistence type="predicted"/>
<gene>
    <name evidence="2" type="ORF">PVAND_015926</name>
</gene>
<dbReference type="SUPFAM" id="SSF54495">
    <property type="entry name" value="UBC-like"/>
    <property type="match status" value="1"/>
</dbReference>
<evidence type="ECO:0000313" key="3">
    <source>
        <dbReference type="Proteomes" id="UP001107558"/>
    </source>
</evidence>